<organism evidence="2 3">
    <name type="scientific">Streptomyces gilvifuscus</name>
    <dbReference type="NCBI Taxonomy" id="1550617"/>
    <lineage>
        <taxon>Bacteria</taxon>
        <taxon>Bacillati</taxon>
        <taxon>Actinomycetota</taxon>
        <taxon>Actinomycetes</taxon>
        <taxon>Kitasatosporales</taxon>
        <taxon>Streptomycetaceae</taxon>
        <taxon>Streptomyces</taxon>
    </lineage>
</organism>
<comment type="caution">
    <text evidence="2">The sequence shown here is derived from an EMBL/GenBank/DDBJ whole genome shotgun (WGS) entry which is preliminary data.</text>
</comment>
<dbReference type="SUPFAM" id="SSF47203">
    <property type="entry name" value="Acyl-CoA dehydrogenase C-terminal domain-like"/>
    <property type="match status" value="1"/>
</dbReference>
<sequence length="609" mass="64257">MNDNLTAGALAPGAAARPRPPAAPGLRVSGDGAARAQYVEDLLGDPFADDNPHGQRALLAADERRQAPAATEELLDRFGLGAEFVPRLLGGRLAGVEELAQVLRPLFRRDVALGFGAGMTALFAASVVWTAGDERQRQDTARRLLAGGRITILHREFAHANAILRGEYSAHPAPGGGFVVDGRKDVVINADRADAFVAYARTADGDGPDSHSVFLLETDRLPSHAVHRLPRARTHGMRGAHYAGLDLEHCPVPADALIGTLGEGIHLSLRTFQVSRALVSGGALVAGMDSALRYAVRALGESPRGLVLGGRRGRVLAGVFADLLACDSLAVAGLRLLDLAPEYALVPSAAVKYAVSALLHEDLDELAAVLGARGYDRGPAYGGFQKLVRDLPVAGLGHAGTADTQAVLVPHLRTLGHAARRGEPWREAPAALFTPGARRAPGAAFDFRRLHAEPHDPHHACDGMLAALLGAAARLDGKRARGPRWAALADLGRALAAEVHHLAERCATLLGRPQTREPSPAAYVLVDRYCLLLAAASCLAVCENATPTGPDGALLAEPDWALLALTRFARRLGLEVPDVPDGVTPDLAAALVDRYRHGHSFDLYGMRLA</sequence>
<dbReference type="InterPro" id="IPR036250">
    <property type="entry name" value="AcylCo_DH-like_C"/>
</dbReference>
<name>A0ABT5G445_9ACTN</name>
<dbReference type="SUPFAM" id="SSF56645">
    <property type="entry name" value="Acyl-CoA dehydrogenase NM domain-like"/>
    <property type="match status" value="1"/>
</dbReference>
<protein>
    <submittedName>
        <fullName evidence="2">Acyl-CoA dehydrogenase</fullName>
    </submittedName>
</protein>
<feature type="compositionally biased region" description="Low complexity" evidence="1">
    <location>
        <begin position="7"/>
        <end position="17"/>
    </location>
</feature>
<proteinExistence type="predicted"/>
<dbReference type="PANTHER" id="PTHR43884">
    <property type="entry name" value="ACYL-COA DEHYDROGENASE"/>
    <property type="match status" value="1"/>
</dbReference>
<accession>A0ABT5G445</accession>
<gene>
    <name evidence="2" type="ORF">PO587_33960</name>
</gene>
<keyword evidence="3" id="KW-1185">Reference proteome</keyword>
<dbReference type="InterPro" id="IPR037069">
    <property type="entry name" value="AcylCoA_DH/ox_N_sf"/>
</dbReference>
<dbReference type="PANTHER" id="PTHR43884:SF19">
    <property type="entry name" value="ACYL-COA DEHYDROGENASE FADE4-RELATED"/>
    <property type="match status" value="1"/>
</dbReference>
<dbReference type="Gene3D" id="1.10.540.10">
    <property type="entry name" value="Acyl-CoA dehydrogenase/oxidase, N-terminal domain"/>
    <property type="match status" value="1"/>
</dbReference>
<feature type="region of interest" description="Disordered" evidence="1">
    <location>
        <begin position="1"/>
        <end position="29"/>
    </location>
</feature>
<evidence type="ECO:0000256" key="1">
    <source>
        <dbReference type="SAM" id="MobiDB-lite"/>
    </source>
</evidence>
<dbReference type="RefSeq" id="WP_272177861.1">
    <property type="nucleotide sequence ID" value="NZ_JAQOSK010000016.1"/>
</dbReference>
<evidence type="ECO:0000313" key="3">
    <source>
        <dbReference type="Proteomes" id="UP001221328"/>
    </source>
</evidence>
<dbReference type="Proteomes" id="UP001221328">
    <property type="component" value="Unassembled WGS sequence"/>
</dbReference>
<dbReference type="InterPro" id="IPR046373">
    <property type="entry name" value="Acyl-CoA_Oxase/DH_mid-dom_sf"/>
</dbReference>
<dbReference type="CDD" id="cd00567">
    <property type="entry name" value="ACAD"/>
    <property type="match status" value="1"/>
</dbReference>
<evidence type="ECO:0000313" key="2">
    <source>
        <dbReference type="EMBL" id="MDC2959446.1"/>
    </source>
</evidence>
<dbReference type="EMBL" id="JAQOSK010000016">
    <property type="protein sequence ID" value="MDC2959446.1"/>
    <property type="molecule type" value="Genomic_DNA"/>
</dbReference>
<dbReference type="InterPro" id="IPR009100">
    <property type="entry name" value="AcylCoA_DH/oxidase_NM_dom_sf"/>
</dbReference>
<reference evidence="2 3" key="1">
    <citation type="journal article" date="2015" name="Int. J. Syst. Evol. Microbiol.">
        <title>Streptomyces gilvifuscus sp. nov., an actinomycete that produces antibacterial compounds isolated from soil.</title>
        <authorList>
            <person name="Nguyen T.M."/>
            <person name="Kim J."/>
        </authorList>
    </citation>
    <scope>NUCLEOTIDE SEQUENCE [LARGE SCALE GENOMIC DNA]</scope>
    <source>
        <strain evidence="2 3">T113</strain>
    </source>
</reference>
<dbReference type="Gene3D" id="2.40.110.10">
    <property type="entry name" value="Butyryl-CoA Dehydrogenase, subunit A, domain 2"/>
    <property type="match status" value="1"/>
</dbReference>